<accession>A0ABY4UAI7</accession>
<sequence length="196" mass="20929">MTGDETAMDNHVCRVEIEAVDERPDGKALMTGSAYAMAIGLCITLIASLAYANVGNDLYSFSNEYAVQQAARSAGLYWSTVMLGSGLFSVGLLLWCTGYIAKAISFLPSNRVGCLRSDEDLFSLLRRSDAALYKAKADGRNVVRCADGDATQSAHGVFASASWGRETQGDRSGHRGVETSSKLSAFGVHDRISLPS</sequence>
<dbReference type="Proteomes" id="UP001056619">
    <property type="component" value="Chromosome"/>
</dbReference>
<evidence type="ECO:0000313" key="3">
    <source>
        <dbReference type="Proteomes" id="UP001056619"/>
    </source>
</evidence>
<evidence type="ECO:0000313" key="2">
    <source>
        <dbReference type="EMBL" id="USA62513.1"/>
    </source>
</evidence>
<dbReference type="EMBL" id="CP098494">
    <property type="protein sequence ID" value="USA62513.1"/>
    <property type="molecule type" value="Genomic_DNA"/>
</dbReference>
<reference evidence="2 3" key="1">
    <citation type="submission" date="2022-06" db="EMBL/GenBank/DDBJ databases">
        <authorList>
            <person name="Liu G."/>
        </authorList>
    </citation>
    <scope>NUCLEOTIDE SEQUENCE [LARGE SCALE GENOMIC DNA]</scope>
    <source>
        <strain evidence="2 3">E4</strain>
    </source>
</reference>
<evidence type="ECO:0000256" key="1">
    <source>
        <dbReference type="SAM" id="Phobius"/>
    </source>
</evidence>
<keyword evidence="1" id="KW-1133">Transmembrane helix</keyword>
<keyword evidence="3" id="KW-1185">Reference proteome</keyword>
<dbReference type="RefSeq" id="WP_301642840.1">
    <property type="nucleotide sequence ID" value="NZ_CP098494.1"/>
</dbReference>
<feature type="transmembrane region" description="Helical" evidence="1">
    <location>
        <begin position="74"/>
        <end position="101"/>
    </location>
</feature>
<feature type="transmembrane region" description="Helical" evidence="1">
    <location>
        <begin position="33"/>
        <end position="54"/>
    </location>
</feature>
<organism evidence="2 3">
    <name type="scientific">Qipengyuania citrea</name>
    <dbReference type="NCBI Taxonomy" id="225971"/>
    <lineage>
        <taxon>Bacteria</taxon>
        <taxon>Pseudomonadati</taxon>
        <taxon>Pseudomonadota</taxon>
        <taxon>Alphaproteobacteria</taxon>
        <taxon>Sphingomonadales</taxon>
        <taxon>Erythrobacteraceae</taxon>
        <taxon>Qipengyuania</taxon>
    </lineage>
</organism>
<protein>
    <submittedName>
        <fullName evidence="2">Uncharacterized protein</fullName>
    </submittedName>
</protein>
<gene>
    <name evidence="2" type="ORF">NCF85_05955</name>
</gene>
<proteinExistence type="predicted"/>
<keyword evidence="1" id="KW-0812">Transmembrane</keyword>
<keyword evidence="1" id="KW-0472">Membrane</keyword>
<name>A0ABY4UAI7_9SPHN</name>